<comment type="caution">
    <text evidence="2">The sequence shown here is derived from an EMBL/GenBank/DDBJ whole genome shotgun (WGS) entry which is preliminary data.</text>
</comment>
<organism evidence="2 3">
    <name type="scientific">Penicillium bovifimosum</name>
    <dbReference type="NCBI Taxonomy" id="126998"/>
    <lineage>
        <taxon>Eukaryota</taxon>
        <taxon>Fungi</taxon>
        <taxon>Dikarya</taxon>
        <taxon>Ascomycota</taxon>
        <taxon>Pezizomycotina</taxon>
        <taxon>Eurotiomycetes</taxon>
        <taxon>Eurotiomycetidae</taxon>
        <taxon>Eurotiales</taxon>
        <taxon>Aspergillaceae</taxon>
        <taxon>Penicillium</taxon>
    </lineage>
</organism>
<evidence type="ECO:0000256" key="1">
    <source>
        <dbReference type="SAM" id="Phobius"/>
    </source>
</evidence>
<accession>A0A9W9GSU1</accession>
<keyword evidence="1" id="KW-0472">Membrane</keyword>
<evidence type="ECO:0000313" key="3">
    <source>
        <dbReference type="Proteomes" id="UP001149079"/>
    </source>
</evidence>
<proteinExistence type="predicted"/>
<dbReference type="EMBL" id="JAPQKL010000005">
    <property type="protein sequence ID" value="KAJ5129248.1"/>
    <property type="molecule type" value="Genomic_DNA"/>
</dbReference>
<dbReference type="OrthoDB" id="4363600at2759"/>
<name>A0A9W9GSU1_9EURO</name>
<dbReference type="AlphaFoldDB" id="A0A9W9GSU1"/>
<keyword evidence="1" id="KW-1133">Transmembrane helix</keyword>
<reference evidence="2" key="1">
    <citation type="submission" date="2022-11" db="EMBL/GenBank/DDBJ databases">
        <authorList>
            <person name="Petersen C."/>
        </authorList>
    </citation>
    <scope>NUCLEOTIDE SEQUENCE</scope>
    <source>
        <strain evidence="2">IBT 22155</strain>
    </source>
</reference>
<sequence length="445" mass="51243">MASTNFCLQDLPRPILWILLVLWISSVTFVVERCMIRVGQAAIVFQVFRIIHYCFYQTQDDEFFAQIFSARLELKTFVLQLCLPLTVHSLFKEVIGVLRERVIAPFNTTIVDCPDCQPSYLPRLQHARQHKKQQVLPPKSQEPQQDVKQASDYLNKYMRHPWGVVDYYILLANIERGRDKNCRVSECCLVETDGLKQVALHDYPSFENVPCGMNPTVFFVTIPVPNAHNEFTNAKLVLGFDLTTRCFQGYLFEVPQELNNYQDLWRAYMQGAGKLVIDVHIERFLTILRHTMRHRIEILELGMLHHNSMTTRAFQAGMDMLISIQFLQFAEDFADLMWEDAEGVDSWFSVRDGLTLEKYRQKQVRSTVTSGLFYGQSIVGLRDHTEQRHLDGSHECGDSSRLVQVIAGRSESVSKAQVPILVSVMVLLCIYSILNREMGALPGRL</sequence>
<keyword evidence="1" id="KW-0812">Transmembrane</keyword>
<feature type="transmembrane region" description="Helical" evidence="1">
    <location>
        <begin position="15"/>
        <end position="31"/>
    </location>
</feature>
<dbReference type="GeneID" id="81405201"/>
<dbReference type="RefSeq" id="XP_056519627.1">
    <property type="nucleotide sequence ID" value="XM_056666031.1"/>
</dbReference>
<reference evidence="2" key="2">
    <citation type="journal article" date="2023" name="IMA Fungus">
        <title>Comparative genomic study of the Penicillium genus elucidates a diverse pangenome and 15 lateral gene transfer events.</title>
        <authorList>
            <person name="Petersen C."/>
            <person name="Sorensen T."/>
            <person name="Nielsen M.R."/>
            <person name="Sondergaard T.E."/>
            <person name="Sorensen J.L."/>
            <person name="Fitzpatrick D.A."/>
            <person name="Frisvad J.C."/>
            <person name="Nielsen K.L."/>
        </authorList>
    </citation>
    <scope>NUCLEOTIDE SEQUENCE</scope>
    <source>
        <strain evidence="2">IBT 22155</strain>
    </source>
</reference>
<evidence type="ECO:0000313" key="2">
    <source>
        <dbReference type="EMBL" id="KAJ5129248.1"/>
    </source>
</evidence>
<keyword evidence="3" id="KW-1185">Reference proteome</keyword>
<protein>
    <submittedName>
        <fullName evidence="2">Uncharacterized protein</fullName>
    </submittedName>
</protein>
<dbReference type="Proteomes" id="UP001149079">
    <property type="component" value="Unassembled WGS sequence"/>
</dbReference>
<gene>
    <name evidence="2" type="ORF">N7515_005287</name>
</gene>